<evidence type="ECO:0000313" key="3">
    <source>
        <dbReference type="Proteomes" id="UP000799767"/>
    </source>
</evidence>
<dbReference type="EMBL" id="MU001639">
    <property type="protein sequence ID" value="KAF2480883.1"/>
    <property type="molecule type" value="Genomic_DNA"/>
</dbReference>
<proteinExistence type="predicted"/>
<protein>
    <submittedName>
        <fullName evidence="2">Uncharacterized protein</fullName>
    </submittedName>
</protein>
<evidence type="ECO:0000313" key="2">
    <source>
        <dbReference type="EMBL" id="KAF2480883.1"/>
    </source>
</evidence>
<gene>
    <name evidence="2" type="ORF">BDY17DRAFT_201963</name>
</gene>
<organism evidence="2 3">
    <name type="scientific">Neohortaea acidophila</name>
    <dbReference type="NCBI Taxonomy" id="245834"/>
    <lineage>
        <taxon>Eukaryota</taxon>
        <taxon>Fungi</taxon>
        <taxon>Dikarya</taxon>
        <taxon>Ascomycota</taxon>
        <taxon>Pezizomycotina</taxon>
        <taxon>Dothideomycetes</taxon>
        <taxon>Dothideomycetidae</taxon>
        <taxon>Mycosphaerellales</taxon>
        <taxon>Teratosphaeriaceae</taxon>
        <taxon>Neohortaea</taxon>
    </lineage>
</organism>
<name>A0A6A6PN73_9PEZI</name>
<reference evidence="2" key="1">
    <citation type="journal article" date="2020" name="Stud. Mycol.">
        <title>101 Dothideomycetes genomes: a test case for predicting lifestyles and emergence of pathogens.</title>
        <authorList>
            <person name="Haridas S."/>
            <person name="Albert R."/>
            <person name="Binder M."/>
            <person name="Bloem J."/>
            <person name="Labutti K."/>
            <person name="Salamov A."/>
            <person name="Andreopoulos B."/>
            <person name="Baker S."/>
            <person name="Barry K."/>
            <person name="Bills G."/>
            <person name="Bluhm B."/>
            <person name="Cannon C."/>
            <person name="Castanera R."/>
            <person name="Culley D."/>
            <person name="Daum C."/>
            <person name="Ezra D."/>
            <person name="Gonzalez J."/>
            <person name="Henrissat B."/>
            <person name="Kuo A."/>
            <person name="Liang C."/>
            <person name="Lipzen A."/>
            <person name="Lutzoni F."/>
            <person name="Magnuson J."/>
            <person name="Mondo S."/>
            <person name="Nolan M."/>
            <person name="Ohm R."/>
            <person name="Pangilinan J."/>
            <person name="Park H.-J."/>
            <person name="Ramirez L."/>
            <person name="Alfaro M."/>
            <person name="Sun H."/>
            <person name="Tritt A."/>
            <person name="Yoshinaga Y."/>
            <person name="Zwiers L.-H."/>
            <person name="Turgeon B."/>
            <person name="Goodwin S."/>
            <person name="Spatafora J."/>
            <person name="Crous P."/>
            <person name="Grigoriev I."/>
        </authorList>
    </citation>
    <scope>NUCLEOTIDE SEQUENCE</scope>
    <source>
        <strain evidence="2">CBS 113389</strain>
    </source>
</reference>
<feature type="compositionally biased region" description="Polar residues" evidence="1">
    <location>
        <begin position="215"/>
        <end position="224"/>
    </location>
</feature>
<accession>A0A6A6PN73</accession>
<keyword evidence="3" id="KW-1185">Reference proteome</keyword>
<dbReference type="AlphaFoldDB" id="A0A6A6PN73"/>
<evidence type="ECO:0000256" key="1">
    <source>
        <dbReference type="SAM" id="MobiDB-lite"/>
    </source>
</evidence>
<dbReference type="RefSeq" id="XP_033587453.1">
    <property type="nucleotide sequence ID" value="XM_033730104.1"/>
</dbReference>
<dbReference type="Proteomes" id="UP000799767">
    <property type="component" value="Unassembled WGS sequence"/>
</dbReference>
<dbReference type="GeneID" id="54471106"/>
<feature type="region of interest" description="Disordered" evidence="1">
    <location>
        <begin position="201"/>
        <end position="224"/>
    </location>
</feature>
<sequence length="224" mass="24240">MTLSHRPMSELRPTKTSRISSPLRRISGLGAISVRVYCGSCNIIYDLSPPLACYEALAIGRISMMPPANQTGSAQVRRLNVKHLPRSLSSKTSIRSSICAMDTNVFSTQLLNLTCSKSLFQTTRQNAPICLKHRDVTPDCLKTIASSPFSSSGKPKRRITLVRALSPVDQTHRAPHFSAVGELLASPGLSSQPAVLHEPRYFEKRNSNHGVGARATSSIGTASA</sequence>